<dbReference type="InterPro" id="IPR050266">
    <property type="entry name" value="AB_hydrolase_sf"/>
</dbReference>
<name>A0A931DD16_9ACTN</name>
<dbReference type="GO" id="GO:0016020">
    <property type="term" value="C:membrane"/>
    <property type="evidence" value="ECO:0007669"/>
    <property type="project" value="TreeGrafter"/>
</dbReference>
<organism evidence="3 4">
    <name type="scientific">Actinomadura viridis</name>
    <dbReference type="NCBI Taxonomy" id="58110"/>
    <lineage>
        <taxon>Bacteria</taxon>
        <taxon>Bacillati</taxon>
        <taxon>Actinomycetota</taxon>
        <taxon>Actinomycetes</taxon>
        <taxon>Streptosporangiales</taxon>
        <taxon>Thermomonosporaceae</taxon>
        <taxon>Actinomadura</taxon>
    </lineage>
</organism>
<accession>A0A931DD16</accession>
<proteinExistence type="predicted"/>
<dbReference type="Pfam" id="PF12697">
    <property type="entry name" value="Abhydrolase_6"/>
    <property type="match status" value="1"/>
</dbReference>
<dbReference type="InterPro" id="IPR029058">
    <property type="entry name" value="AB_hydrolase_fold"/>
</dbReference>
<gene>
    <name evidence="3" type="ORF">IW256_000970</name>
</gene>
<dbReference type="AlphaFoldDB" id="A0A931DD16"/>
<dbReference type="PANTHER" id="PTHR43798:SF31">
    <property type="entry name" value="AB HYDROLASE SUPERFAMILY PROTEIN YCLE"/>
    <property type="match status" value="1"/>
</dbReference>
<sequence length="341" mass="37008">MRHDEEARCVPFRLPVSPAGRPAGEWEVAGDLYLPATPARTVQVLLPGLTYDRRYWTLPGAYNYAEHMCRAGYAVVAMDRIGTGASSRPPYGEVATDNHAHVLHQVVQALRDGAIGGVAFDRVVTVGHSYGSGIAIVEAARHQDVDGLIVSGMLHTTTKLYAEVRAFFHHASEDPILGPAAPEGGWPEYYMTQRPGLRARMLEHAPGIEPEMSELNERIKATATLGEGESLPVTYEVEHSLAIKVPVLVVVGEHDALFSSEHVAFAAESGPVHDFEKEFYAPEARLEAHVLPGAGHSLNIHRNAADWFETARRWADERIGAAPEAVTGAVTEVGPAEPRPV</sequence>
<dbReference type="Proteomes" id="UP000614047">
    <property type="component" value="Unassembled WGS sequence"/>
</dbReference>
<dbReference type="GO" id="GO:0016787">
    <property type="term" value="F:hydrolase activity"/>
    <property type="evidence" value="ECO:0007669"/>
    <property type="project" value="UniProtKB-KW"/>
</dbReference>
<evidence type="ECO:0000313" key="3">
    <source>
        <dbReference type="EMBL" id="MBG6086857.1"/>
    </source>
</evidence>
<evidence type="ECO:0000256" key="1">
    <source>
        <dbReference type="ARBA" id="ARBA00022801"/>
    </source>
</evidence>
<reference evidence="3" key="1">
    <citation type="submission" date="2020-11" db="EMBL/GenBank/DDBJ databases">
        <title>Sequencing the genomes of 1000 actinobacteria strains.</title>
        <authorList>
            <person name="Klenk H.-P."/>
        </authorList>
    </citation>
    <scope>NUCLEOTIDE SEQUENCE</scope>
    <source>
        <strain evidence="3">DSM 43175</strain>
    </source>
</reference>
<keyword evidence="4" id="KW-1185">Reference proteome</keyword>
<dbReference type="EMBL" id="JADOUA010000001">
    <property type="protein sequence ID" value="MBG6086857.1"/>
    <property type="molecule type" value="Genomic_DNA"/>
</dbReference>
<evidence type="ECO:0000313" key="4">
    <source>
        <dbReference type="Proteomes" id="UP000614047"/>
    </source>
</evidence>
<evidence type="ECO:0000259" key="2">
    <source>
        <dbReference type="Pfam" id="PF12697"/>
    </source>
</evidence>
<dbReference type="SUPFAM" id="SSF53474">
    <property type="entry name" value="alpha/beta-Hydrolases"/>
    <property type="match status" value="1"/>
</dbReference>
<dbReference type="PANTHER" id="PTHR43798">
    <property type="entry name" value="MONOACYLGLYCEROL LIPASE"/>
    <property type="match status" value="1"/>
</dbReference>
<protein>
    <submittedName>
        <fullName evidence="3">Pimeloyl-ACP methyl ester carboxylesterase</fullName>
    </submittedName>
</protein>
<dbReference type="Gene3D" id="3.40.50.1820">
    <property type="entry name" value="alpha/beta hydrolase"/>
    <property type="match status" value="1"/>
</dbReference>
<keyword evidence="1" id="KW-0378">Hydrolase</keyword>
<dbReference type="RefSeq" id="WP_197009795.1">
    <property type="nucleotide sequence ID" value="NZ_BAABES010000007.1"/>
</dbReference>
<feature type="domain" description="AB hydrolase-1" evidence="2">
    <location>
        <begin position="44"/>
        <end position="301"/>
    </location>
</feature>
<comment type="caution">
    <text evidence="3">The sequence shown here is derived from an EMBL/GenBank/DDBJ whole genome shotgun (WGS) entry which is preliminary data.</text>
</comment>
<dbReference type="InterPro" id="IPR000073">
    <property type="entry name" value="AB_hydrolase_1"/>
</dbReference>